<dbReference type="Proteomes" id="UP000673691">
    <property type="component" value="Unassembled WGS sequence"/>
</dbReference>
<evidence type="ECO:0000256" key="1">
    <source>
        <dbReference type="SAM" id="MobiDB-lite"/>
    </source>
</evidence>
<reference evidence="2 3" key="1">
    <citation type="journal article" name="Sci. Rep.">
        <title>Genome-scale phylogenetic analyses confirm Olpidium as the closest living zoosporic fungus to the non-flagellated, terrestrial fungi.</title>
        <authorList>
            <person name="Chang Y."/>
            <person name="Rochon D."/>
            <person name="Sekimoto S."/>
            <person name="Wang Y."/>
            <person name="Chovatia M."/>
            <person name="Sandor L."/>
            <person name="Salamov A."/>
            <person name="Grigoriev I.V."/>
            <person name="Stajich J.E."/>
            <person name="Spatafora J.W."/>
        </authorList>
    </citation>
    <scope>NUCLEOTIDE SEQUENCE [LARGE SCALE GENOMIC DNA]</scope>
    <source>
        <strain evidence="2">S191</strain>
    </source>
</reference>
<sequence length="158" mass="16507">MTVFTPREGFRDNTDDVEQDAKVASLRNLIATLPEPHFWTLDAPQVPRRDVGVGILLGGGGRARQHIFAAGNGDRDDPVGPPPATGGQGHPDPPRPDFRSAARAAVGRPRRQPGQEGDTAGGGRAAGAEEELWMLQFGSPTGAELDGQGGGEEDTGGH</sequence>
<dbReference type="EMBL" id="JAEFCI010003229">
    <property type="protein sequence ID" value="KAG5461720.1"/>
    <property type="molecule type" value="Genomic_DNA"/>
</dbReference>
<organism evidence="2 3">
    <name type="scientific">Olpidium bornovanus</name>
    <dbReference type="NCBI Taxonomy" id="278681"/>
    <lineage>
        <taxon>Eukaryota</taxon>
        <taxon>Fungi</taxon>
        <taxon>Fungi incertae sedis</taxon>
        <taxon>Olpidiomycota</taxon>
        <taxon>Olpidiomycotina</taxon>
        <taxon>Olpidiomycetes</taxon>
        <taxon>Olpidiales</taxon>
        <taxon>Olpidiaceae</taxon>
        <taxon>Olpidium</taxon>
    </lineage>
</organism>
<name>A0A8H8DKI7_9FUNG</name>
<feature type="region of interest" description="Disordered" evidence="1">
    <location>
        <begin position="66"/>
        <end position="158"/>
    </location>
</feature>
<evidence type="ECO:0000313" key="2">
    <source>
        <dbReference type="EMBL" id="KAG5461720.1"/>
    </source>
</evidence>
<evidence type="ECO:0000313" key="3">
    <source>
        <dbReference type="Proteomes" id="UP000673691"/>
    </source>
</evidence>
<gene>
    <name evidence="2" type="ORF">BJ554DRAFT_6036</name>
</gene>
<dbReference type="AlphaFoldDB" id="A0A8H8DKI7"/>
<protein>
    <submittedName>
        <fullName evidence="2">Uncharacterized protein</fullName>
    </submittedName>
</protein>
<comment type="caution">
    <text evidence="2">The sequence shown here is derived from an EMBL/GenBank/DDBJ whole genome shotgun (WGS) entry which is preliminary data.</text>
</comment>
<keyword evidence="3" id="KW-1185">Reference proteome</keyword>
<proteinExistence type="predicted"/>
<accession>A0A8H8DKI7</accession>